<keyword evidence="2 6" id="KW-0812">Transmembrane</keyword>
<feature type="transmembrane region" description="Helical" evidence="6">
    <location>
        <begin position="12"/>
        <end position="37"/>
    </location>
</feature>
<evidence type="ECO:0000256" key="4">
    <source>
        <dbReference type="ARBA" id="ARBA00023136"/>
    </source>
</evidence>
<evidence type="ECO:0000256" key="5">
    <source>
        <dbReference type="SAM" id="Coils"/>
    </source>
</evidence>
<dbReference type="InterPro" id="IPR007656">
    <property type="entry name" value="GTD-bd"/>
</dbReference>
<name>A0A6A4PQ37_LUPAL</name>
<evidence type="ECO:0000259" key="7">
    <source>
        <dbReference type="PROSITE" id="PS51775"/>
    </source>
</evidence>
<dbReference type="PANTHER" id="PTHR31422:SF44">
    <property type="entry name" value="GTD-BINDING DOMAIN-CONTAINING PROTEIN"/>
    <property type="match status" value="1"/>
</dbReference>
<keyword evidence="3 6" id="KW-1133">Transmembrane helix</keyword>
<evidence type="ECO:0000256" key="1">
    <source>
        <dbReference type="ARBA" id="ARBA00004370"/>
    </source>
</evidence>
<feature type="domain" description="GTD-binding" evidence="7">
    <location>
        <begin position="256"/>
        <end position="354"/>
    </location>
</feature>
<dbReference type="GO" id="GO:0016020">
    <property type="term" value="C:membrane"/>
    <property type="evidence" value="ECO:0007669"/>
    <property type="project" value="UniProtKB-SubCell"/>
</dbReference>
<dbReference type="GO" id="GO:0080115">
    <property type="term" value="F:myosin XI tail binding"/>
    <property type="evidence" value="ECO:0007669"/>
    <property type="project" value="UniProtKB-ARBA"/>
</dbReference>
<reference evidence="9" key="1">
    <citation type="journal article" date="2020" name="Nat. Commun.">
        <title>Genome sequence of the cluster root forming white lupin.</title>
        <authorList>
            <person name="Hufnagel B."/>
            <person name="Marques A."/>
            <person name="Soriano A."/>
            <person name="Marques L."/>
            <person name="Divol F."/>
            <person name="Doumas P."/>
            <person name="Sallet E."/>
            <person name="Mancinotti D."/>
            <person name="Carrere S."/>
            <person name="Marande W."/>
            <person name="Arribat S."/>
            <person name="Keller J."/>
            <person name="Huneau C."/>
            <person name="Blein T."/>
            <person name="Aime D."/>
            <person name="Laguerre M."/>
            <person name="Taylor J."/>
            <person name="Schubert V."/>
            <person name="Nelson M."/>
            <person name="Geu-Flores F."/>
            <person name="Crespi M."/>
            <person name="Gallardo-Guerrero K."/>
            <person name="Delaux P.-M."/>
            <person name="Salse J."/>
            <person name="Berges H."/>
            <person name="Guyot R."/>
            <person name="Gouzy J."/>
            <person name="Peret B."/>
        </authorList>
    </citation>
    <scope>NUCLEOTIDE SEQUENCE [LARGE SCALE GENOMIC DNA]</scope>
    <source>
        <strain evidence="9">cv. Amiga</strain>
    </source>
</reference>
<evidence type="ECO:0000256" key="3">
    <source>
        <dbReference type="ARBA" id="ARBA00022989"/>
    </source>
</evidence>
<organism evidence="8 9">
    <name type="scientific">Lupinus albus</name>
    <name type="common">White lupine</name>
    <name type="synonym">Lupinus termis</name>
    <dbReference type="NCBI Taxonomy" id="3870"/>
    <lineage>
        <taxon>Eukaryota</taxon>
        <taxon>Viridiplantae</taxon>
        <taxon>Streptophyta</taxon>
        <taxon>Embryophyta</taxon>
        <taxon>Tracheophyta</taxon>
        <taxon>Spermatophyta</taxon>
        <taxon>Magnoliopsida</taxon>
        <taxon>eudicotyledons</taxon>
        <taxon>Gunneridae</taxon>
        <taxon>Pentapetalae</taxon>
        <taxon>rosids</taxon>
        <taxon>fabids</taxon>
        <taxon>Fabales</taxon>
        <taxon>Fabaceae</taxon>
        <taxon>Papilionoideae</taxon>
        <taxon>50 kb inversion clade</taxon>
        <taxon>genistoids sensu lato</taxon>
        <taxon>core genistoids</taxon>
        <taxon>Genisteae</taxon>
        <taxon>Lupinus</taxon>
    </lineage>
</organism>
<sequence length="548" mass="62761">MALQEIHSWTFGGLIGAFIDLVVAYFLLCGSAIAFFASKLFRIFGLYFPCPCKGSFGYRNSSFCVHKLLFEWPSRKICSIRVIAAKRFPFDLVRVTGNSCNACEKIVEEKKYDNNRLVELEDEPSCSSCSGPHLLSLVDKENGYDAKGKRIINPKRRSGIRRMRRGNYDPGRLPCDDSIIRDQMSKSVTRASAKEVNMLDIEDAETSHNLDERTSHCYVFNGSMVDRPGQDKYSSSSENFVRNMHDNIQIVGNEESHIKTLENALEEEKAAYAALYVELEKERAAAATAADEAIAMILRLQEEKASAEMEMRQYQRMIEERVNYDEEEMNVLQDIIIKRERENHFLENELEAYRQLDMRGSDQSNGKPKVLFDEWGQRPPISVETHEDPRQTESTTMPMVMEDEISKLFSSYMVARTCINTEVGEELENNTRQKDQAHDYLHSSFYDTEPDVLDVHVIDENIELMEEENHKIRSSSLSSSVSGPTIQSSMLCNSPCKTMPFESGDDSSYAVHTEKLMIDKEIEILAERPRMAQLGKEKLNFFSRESRK</sequence>
<feature type="coiled-coil region" evidence="5">
    <location>
        <begin position="251"/>
        <end position="356"/>
    </location>
</feature>
<evidence type="ECO:0000256" key="2">
    <source>
        <dbReference type="ARBA" id="ARBA00022692"/>
    </source>
</evidence>
<dbReference type="Proteomes" id="UP000447434">
    <property type="component" value="Chromosome 12"/>
</dbReference>
<dbReference type="PROSITE" id="PS51775">
    <property type="entry name" value="GTD_BINDING"/>
    <property type="match status" value="1"/>
</dbReference>
<evidence type="ECO:0000313" key="9">
    <source>
        <dbReference type="Proteomes" id="UP000447434"/>
    </source>
</evidence>
<comment type="subcellular location">
    <subcellularLocation>
        <location evidence="1">Membrane</location>
    </subcellularLocation>
</comment>
<gene>
    <name evidence="8" type="ORF">Lalb_Chr12g0209731</name>
</gene>
<dbReference type="AlphaFoldDB" id="A0A6A4PQ37"/>
<proteinExistence type="predicted"/>
<keyword evidence="4 6" id="KW-0472">Membrane</keyword>
<dbReference type="Pfam" id="PF04576">
    <property type="entry name" value="Zein-binding"/>
    <property type="match status" value="1"/>
</dbReference>
<dbReference type="EMBL" id="WOCE01000012">
    <property type="protein sequence ID" value="KAE9603364.1"/>
    <property type="molecule type" value="Genomic_DNA"/>
</dbReference>
<dbReference type="OrthoDB" id="1933744at2759"/>
<comment type="caution">
    <text evidence="8">The sequence shown here is derived from an EMBL/GenBank/DDBJ whole genome shotgun (WGS) entry which is preliminary data.</text>
</comment>
<evidence type="ECO:0000256" key="6">
    <source>
        <dbReference type="SAM" id="Phobius"/>
    </source>
</evidence>
<accession>A0A6A4PQ37</accession>
<keyword evidence="5" id="KW-0175">Coiled coil</keyword>
<dbReference type="PANTHER" id="PTHR31422">
    <property type="entry name" value="BNAANNG28530D PROTEIN"/>
    <property type="match status" value="1"/>
</dbReference>
<keyword evidence="9" id="KW-1185">Reference proteome</keyword>
<evidence type="ECO:0000313" key="8">
    <source>
        <dbReference type="EMBL" id="KAE9603364.1"/>
    </source>
</evidence>
<protein>
    <submittedName>
        <fullName evidence="8">Putative GTD-binding domain-containing protein</fullName>
    </submittedName>
</protein>